<comment type="caution">
    <text evidence="3">The sequence shown here is derived from an EMBL/GenBank/DDBJ whole genome shotgun (WGS) entry which is preliminary data.</text>
</comment>
<accession>A0AAU9VS24</accession>
<feature type="region of interest" description="Disordered" evidence="1">
    <location>
        <begin position="28"/>
        <end position="47"/>
    </location>
</feature>
<gene>
    <name evidence="3" type="ORF">PMEA_00016941</name>
</gene>
<dbReference type="EMBL" id="CALNXJ010000003">
    <property type="protein sequence ID" value="CAH3036528.1"/>
    <property type="molecule type" value="Genomic_DNA"/>
</dbReference>
<keyword evidence="2" id="KW-1133">Transmembrane helix</keyword>
<evidence type="ECO:0000256" key="1">
    <source>
        <dbReference type="SAM" id="MobiDB-lite"/>
    </source>
</evidence>
<keyword evidence="2" id="KW-0472">Membrane</keyword>
<dbReference type="AlphaFoldDB" id="A0AAU9VS24"/>
<organism evidence="3 4">
    <name type="scientific">Pocillopora meandrina</name>
    <dbReference type="NCBI Taxonomy" id="46732"/>
    <lineage>
        <taxon>Eukaryota</taxon>
        <taxon>Metazoa</taxon>
        <taxon>Cnidaria</taxon>
        <taxon>Anthozoa</taxon>
        <taxon>Hexacorallia</taxon>
        <taxon>Scleractinia</taxon>
        <taxon>Astrocoeniina</taxon>
        <taxon>Pocilloporidae</taxon>
        <taxon>Pocillopora</taxon>
    </lineage>
</organism>
<name>A0AAU9VS24_9CNID</name>
<feature type="compositionally biased region" description="Basic residues" evidence="1">
    <location>
        <begin position="36"/>
        <end position="47"/>
    </location>
</feature>
<reference evidence="3 4" key="1">
    <citation type="submission" date="2022-05" db="EMBL/GenBank/DDBJ databases">
        <authorList>
            <consortium name="Genoscope - CEA"/>
            <person name="William W."/>
        </authorList>
    </citation>
    <scope>NUCLEOTIDE SEQUENCE [LARGE SCALE GENOMIC DNA]</scope>
</reference>
<feature type="transmembrane region" description="Helical" evidence="2">
    <location>
        <begin position="162"/>
        <end position="180"/>
    </location>
</feature>
<evidence type="ECO:0000256" key="2">
    <source>
        <dbReference type="SAM" id="Phobius"/>
    </source>
</evidence>
<evidence type="ECO:0000313" key="3">
    <source>
        <dbReference type="EMBL" id="CAH3036528.1"/>
    </source>
</evidence>
<protein>
    <submittedName>
        <fullName evidence="3">Uncharacterized protein</fullName>
    </submittedName>
</protein>
<keyword evidence="4" id="KW-1185">Reference proteome</keyword>
<keyword evidence="2" id="KW-0812">Transmembrane</keyword>
<dbReference type="Proteomes" id="UP001159428">
    <property type="component" value="Unassembled WGS sequence"/>
</dbReference>
<sequence length="181" mass="20235">MLQRMADASNFNENSEMDDSFQMSFTHVRSSPRGCGKNRKMKPGHSGTFKRMKQTVKENSLCCARAIATAKVMVNGNPSRKGFQVGGRILCQVARHFAPKLTFHSVHVATRNCPDLHWLPVCAITNFTSRCHSRLSRDVVSTCAGKTTGPIVRQKSLRCHHVFCLVSLELAIFFVVLQIVQ</sequence>
<proteinExistence type="predicted"/>
<evidence type="ECO:0000313" key="4">
    <source>
        <dbReference type="Proteomes" id="UP001159428"/>
    </source>
</evidence>